<dbReference type="Pfam" id="PF15607">
    <property type="entry name" value="Ntox44"/>
    <property type="match status" value="1"/>
</dbReference>
<feature type="domain" description="Bacterial toxin 44" evidence="1">
    <location>
        <begin position="107"/>
        <end position="188"/>
    </location>
</feature>
<dbReference type="RefSeq" id="WP_005991410.1">
    <property type="nucleotide sequence ID" value="NZ_AECZ01000004.1"/>
</dbReference>
<organism evidence="2 3">
    <name type="scientific">Solidesulfovibrio fructosivorans JJ]</name>
    <dbReference type="NCBI Taxonomy" id="596151"/>
    <lineage>
        <taxon>Bacteria</taxon>
        <taxon>Pseudomonadati</taxon>
        <taxon>Thermodesulfobacteriota</taxon>
        <taxon>Desulfovibrionia</taxon>
        <taxon>Desulfovibrionales</taxon>
        <taxon>Desulfovibrionaceae</taxon>
        <taxon>Solidesulfovibrio</taxon>
    </lineage>
</organism>
<dbReference type="Proteomes" id="UP000006250">
    <property type="component" value="Unassembled WGS sequence"/>
</dbReference>
<reference evidence="2 3" key="1">
    <citation type="submission" date="2010-08" db="EMBL/GenBank/DDBJ databases">
        <title>The draft genome of Desulfovibrio fructosovorans JJ.</title>
        <authorList>
            <consortium name="US DOE Joint Genome Institute (JGI-PGF)"/>
            <person name="Lucas S."/>
            <person name="Copeland A."/>
            <person name="Lapidus A."/>
            <person name="Cheng J.-F."/>
            <person name="Bruce D."/>
            <person name="Goodwin L."/>
            <person name="Pitluck S."/>
            <person name="Land M.L."/>
            <person name="Hauser L."/>
            <person name="Chang Y.-J."/>
            <person name="Jeffries C."/>
            <person name="Wall J.D."/>
            <person name="Stahl D.A."/>
            <person name="Arkin A.P."/>
            <person name="Dehal P."/>
            <person name="Stolyar S.M."/>
            <person name="Hazen T.C."/>
            <person name="Woyke T.J."/>
        </authorList>
    </citation>
    <scope>NUCLEOTIDE SEQUENCE [LARGE SCALE GENOMIC DNA]</scope>
    <source>
        <strain evidence="2 3">JJ</strain>
    </source>
</reference>
<protein>
    <recommendedName>
        <fullName evidence="1">Bacterial toxin 44 domain-containing protein</fullName>
    </recommendedName>
</protein>
<accession>E1JT91</accession>
<dbReference type="OrthoDB" id="6964328at2"/>
<keyword evidence="3" id="KW-1185">Reference proteome</keyword>
<evidence type="ECO:0000313" key="3">
    <source>
        <dbReference type="Proteomes" id="UP000006250"/>
    </source>
</evidence>
<evidence type="ECO:0000259" key="1">
    <source>
        <dbReference type="Pfam" id="PF15607"/>
    </source>
</evidence>
<dbReference type="eggNOG" id="ENOG503308J">
    <property type="taxonomic scope" value="Bacteria"/>
</dbReference>
<evidence type="ECO:0000313" key="2">
    <source>
        <dbReference type="EMBL" id="EFL52351.1"/>
    </source>
</evidence>
<dbReference type="AlphaFoldDB" id="E1JT91"/>
<name>E1JT91_SOLFR</name>
<dbReference type="InterPro" id="IPR028946">
    <property type="entry name" value="Ntox44"/>
</dbReference>
<dbReference type="EMBL" id="AECZ01000004">
    <property type="protein sequence ID" value="EFL52351.1"/>
    <property type="molecule type" value="Genomic_DNA"/>
</dbReference>
<proteinExistence type="predicted"/>
<gene>
    <name evidence="2" type="ORF">DesfrDRAFT_0840</name>
</gene>
<comment type="caution">
    <text evidence="2">The sequence shown here is derived from an EMBL/GenBank/DDBJ whole genome shotgun (WGS) entry which is preliminary data.</text>
</comment>
<sequence>MPRDNYVSTEDTETQEMDSLSESLLEISTFYAIQNKIMKIRYGTIGNKDERDGFIDPNLPPLKIPAHPADANIDENITKARESFNPFWFIDMVKPKGAWDYKRRSREYEDFGNFNFGATAKAFGFQEKWALQAAGIVQIFQHKASADFYDEKYLQALIDFKKAFNGPPYGDEKRDQEMIKLGFRYYDDIYLNKYGWKLTTKEDVLIAAQQAREAAFPLSSYIADQLQKLLN</sequence>